<protein>
    <submittedName>
        <fullName evidence="1">Uncharacterized protein</fullName>
    </submittedName>
</protein>
<gene>
    <name evidence="1" type="ORF">PSQ90_14940</name>
</gene>
<sequence length="108" mass="12419">MTRLYHPVSIVGGALTDIIIRPPNRSVFKLKASTRLGNGFTDPHFIRFAAWLSGFSEATIAYLSNDDRFNLRHQLETEFQNACRRFRTGRAVAKRKRRLGKVHGEHHD</sequence>
<name>A0ABY7YW16_9HYPH</name>
<keyword evidence="2" id="KW-1185">Reference proteome</keyword>
<dbReference type="EMBL" id="CP118247">
    <property type="protein sequence ID" value="WDR05553.1"/>
    <property type="molecule type" value="Genomic_DNA"/>
</dbReference>
<organism evidence="1 2">
    <name type="scientific">Devosia rhodophyticola</name>
    <dbReference type="NCBI Taxonomy" id="3026423"/>
    <lineage>
        <taxon>Bacteria</taxon>
        <taxon>Pseudomonadati</taxon>
        <taxon>Pseudomonadota</taxon>
        <taxon>Alphaproteobacteria</taxon>
        <taxon>Hyphomicrobiales</taxon>
        <taxon>Devosiaceae</taxon>
        <taxon>Devosia</taxon>
    </lineage>
</organism>
<evidence type="ECO:0000313" key="1">
    <source>
        <dbReference type="EMBL" id="WDR05553.1"/>
    </source>
</evidence>
<proteinExistence type="predicted"/>
<evidence type="ECO:0000313" key="2">
    <source>
        <dbReference type="Proteomes" id="UP001222118"/>
    </source>
</evidence>
<reference evidence="1 2" key="1">
    <citation type="submission" date="2023-02" db="EMBL/GenBank/DDBJ databases">
        <title>Devosia chondri sp. nov., isolated from the phycosphere of marine algae.</title>
        <authorList>
            <person name="Kim J.M."/>
            <person name="Lee J.K."/>
            <person name="Choi B.J."/>
            <person name="Bayburt H."/>
            <person name="Jeon C.O."/>
        </authorList>
    </citation>
    <scope>NUCLEOTIDE SEQUENCE [LARGE SCALE GENOMIC DNA]</scope>
    <source>
        <strain evidence="1 2">G2-5</strain>
    </source>
</reference>
<accession>A0ABY7YW16</accession>
<dbReference type="RefSeq" id="WP_282211072.1">
    <property type="nucleotide sequence ID" value="NZ_CP118247.1"/>
</dbReference>
<dbReference type="Proteomes" id="UP001222118">
    <property type="component" value="Chromosome"/>
</dbReference>